<evidence type="ECO:0000313" key="2">
    <source>
        <dbReference type="EMBL" id="ADI46887.1"/>
    </source>
</evidence>
<dbReference type="EMBL" id="GU784916">
    <property type="protein sequence ID" value="ADI46959.1"/>
    <property type="molecule type" value="Genomic_DNA"/>
</dbReference>
<organism evidence="2">
    <name type="scientific">Volvox carteri f. nagariensis</name>
    <dbReference type="NCBI Taxonomy" id="3068"/>
    <lineage>
        <taxon>Eukaryota</taxon>
        <taxon>Viridiplantae</taxon>
        <taxon>Chlorophyta</taxon>
        <taxon>core chlorophytes</taxon>
        <taxon>Chlorophyceae</taxon>
        <taxon>CS clade</taxon>
        <taxon>Chlamydomonadales</taxon>
        <taxon>Volvocaceae</taxon>
        <taxon>Volvox</taxon>
    </lineage>
</organism>
<protein>
    <submittedName>
        <fullName evidence="2">MT2177f</fullName>
    </submittedName>
    <submittedName>
        <fullName evidence="3">MT2177m</fullName>
    </submittedName>
</protein>
<name>D9CJ28_VOLCA</name>
<dbReference type="AlphaFoldDB" id="D9CJ28"/>
<dbReference type="EMBL" id="GU784915">
    <property type="protein sequence ID" value="ADI46887.1"/>
    <property type="molecule type" value="Genomic_DNA"/>
</dbReference>
<proteinExistence type="predicted"/>
<gene>
    <name evidence="2" type="primary">MT2177f</name>
    <name evidence="3" type="synonym">MT2177m</name>
</gene>
<sequence>MWDSNKSQRLPSFVCNAVVQDHLEDLVYLGPSTPRTHHRAAVLTIPNQSNVVSRAGTPHWGKELTHPHPPSSRRRARACEARRDGDDTTALPHYYSSARVRGGGSGYVPYAVVVRRWEPGKRNKAVQNPAGACCNPLSPPLPSPPTHRH</sequence>
<feature type="compositionally biased region" description="Pro residues" evidence="1">
    <location>
        <begin position="137"/>
        <end position="149"/>
    </location>
</feature>
<accession>D9CJ28</accession>
<feature type="region of interest" description="Disordered" evidence="1">
    <location>
        <begin position="123"/>
        <end position="149"/>
    </location>
</feature>
<evidence type="ECO:0000313" key="3">
    <source>
        <dbReference type="EMBL" id="ADI46959.1"/>
    </source>
</evidence>
<feature type="region of interest" description="Disordered" evidence="1">
    <location>
        <begin position="60"/>
        <end position="84"/>
    </location>
</feature>
<evidence type="ECO:0000256" key="1">
    <source>
        <dbReference type="SAM" id="MobiDB-lite"/>
    </source>
</evidence>
<reference evidence="2" key="1">
    <citation type="journal article" date="2010" name="Science">
        <title>Evolution of an expanded sex-determining locus in Volvox.</title>
        <authorList>
            <person name="Ferris P."/>
            <person name="Olson B.J."/>
            <person name="De Hoff P.L."/>
            <person name="Douglass S."/>
            <person name="Casero D."/>
            <person name="Prochnik S."/>
            <person name="Geng S."/>
            <person name="Rai R."/>
            <person name="Grimwood J."/>
            <person name="Schmutz J."/>
            <person name="Nishii I."/>
            <person name="Hamaji T."/>
            <person name="Nozaki H."/>
            <person name="Pellegrini M."/>
            <person name="Umen J.G."/>
        </authorList>
    </citation>
    <scope>NUCLEOTIDE SEQUENCE</scope>
    <source>
        <strain evidence="3">Adam</strain>
        <strain evidence="2">Eve</strain>
    </source>
</reference>